<proteinExistence type="predicted"/>
<dbReference type="Gene3D" id="3.20.20.30">
    <property type="entry name" value="Luciferase-like domain"/>
    <property type="match status" value="1"/>
</dbReference>
<feature type="domain" description="Luciferase-like" evidence="1">
    <location>
        <begin position="16"/>
        <end position="197"/>
    </location>
</feature>
<dbReference type="AlphaFoldDB" id="A0A031JT55"/>
<dbReference type="eggNOG" id="COG2141">
    <property type="taxonomic scope" value="Bacteria"/>
</dbReference>
<accession>A0A031JT55</accession>
<evidence type="ECO:0000259" key="1">
    <source>
        <dbReference type="Pfam" id="PF00296"/>
    </source>
</evidence>
<protein>
    <submittedName>
        <fullName evidence="2">Flavin-dependent oxidoreductase, methylene-tetrahydromethanopterin reductase</fullName>
    </submittedName>
</protein>
<evidence type="ECO:0000313" key="2">
    <source>
        <dbReference type="EMBL" id="EZP80130.1"/>
    </source>
</evidence>
<dbReference type="Pfam" id="PF00296">
    <property type="entry name" value="Bac_luciferase"/>
    <property type="match status" value="1"/>
</dbReference>
<dbReference type="STRING" id="158500.BES08_12385"/>
<dbReference type="InterPro" id="IPR036661">
    <property type="entry name" value="Luciferase-like_sf"/>
</dbReference>
<dbReference type="PANTHER" id="PTHR30137">
    <property type="entry name" value="LUCIFERASE-LIKE MONOOXYGENASE"/>
    <property type="match status" value="1"/>
</dbReference>
<dbReference type="RefSeq" id="WP_008833141.1">
    <property type="nucleotide sequence ID" value="NZ_JFYZ01000018.1"/>
</dbReference>
<dbReference type="GO" id="GO:0016705">
    <property type="term" value="F:oxidoreductase activity, acting on paired donors, with incorporation or reduction of molecular oxygen"/>
    <property type="evidence" value="ECO:0007669"/>
    <property type="project" value="InterPro"/>
</dbReference>
<evidence type="ECO:0000313" key="3">
    <source>
        <dbReference type="Proteomes" id="UP000024329"/>
    </source>
</evidence>
<dbReference type="SUPFAM" id="SSF51679">
    <property type="entry name" value="Bacterial luciferase-like"/>
    <property type="match status" value="1"/>
</dbReference>
<dbReference type="Proteomes" id="UP000024329">
    <property type="component" value="Unassembled WGS sequence"/>
</dbReference>
<gene>
    <name evidence="2" type="ORF">BV97_03544</name>
</gene>
<reference evidence="2 3" key="1">
    <citation type="submission" date="2014-03" db="EMBL/GenBank/DDBJ databases">
        <title>Whole genome sequence of Novosphingobium resinovorum KF1.</title>
        <authorList>
            <person name="Gan H.M."/>
            <person name="Gan H.Y."/>
            <person name="Chew T.H."/>
            <person name="Savka M.A."/>
        </authorList>
    </citation>
    <scope>NUCLEOTIDE SEQUENCE [LARGE SCALE GENOMIC DNA]</scope>
    <source>
        <strain evidence="2 3">KF1</strain>
    </source>
</reference>
<dbReference type="GO" id="GO:0005829">
    <property type="term" value="C:cytosol"/>
    <property type="evidence" value="ECO:0007669"/>
    <property type="project" value="TreeGrafter"/>
</dbReference>
<organism evidence="2 3">
    <name type="scientific">Novosphingobium resinovorum</name>
    <dbReference type="NCBI Taxonomy" id="158500"/>
    <lineage>
        <taxon>Bacteria</taxon>
        <taxon>Pseudomonadati</taxon>
        <taxon>Pseudomonadota</taxon>
        <taxon>Alphaproteobacteria</taxon>
        <taxon>Sphingomonadales</taxon>
        <taxon>Sphingomonadaceae</taxon>
        <taxon>Novosphingobium</taxon>
    </lineage>
</organism>
<dbReference type="PATRIC" id="fig|158500.4.peg.3615"/>
<dbReference type="InterPro" id="IPR011251">
    <property type="entry name" value="Luciferase-like_dom"/>
</dbReference>
<sequence>MKDFTISVSFDMRSPQWASPTPQLYRAAIEMAAFADEIGADQIGLMQHHGSQDGYLPQPFVLAGGMAAVTRRIRFLLGAVILPLHDPLELAEQIAVLDNMANGRLGVIFGAGYVPYEFAMFRQSLKDRAKRMDEGLEIILRALKGERFEHDDGSGARPIFVRPLPVQEPEDIILVGGGVPASARRAAKFGVGFGPMKGELVEIYLAECTRLGRAPRRYFRPCPGMPMAIHLCEDPDQGWDAIAPHAVHVITEYAKWAEAEGDGSNSPFKGLTDPAKLRHAGLFAAWTPQMLLDKVSAAEGGNIGFQPLLGGLAPEEGWKNLRLLAATMPALREAIAA</sequence>
<dbReference type="EMBL" id="JFYZ01000018">
    <property type="protein sequence ID" value="EZP80130.1"/>
    <property type="molecule type" value="Genomic_DNA"/>
</dbReference>
<name>A0A031JT55_9SPHN</name>
<dbReference type="InterPro" id="IPR050766">
    <property type="entry name" value="Bact_Lucif_Oxidored"/>
</dbReference>
<comment type="caution">
    <text evidence="2">The sequence shown here is derived from an EMBL/GenBank/DDBJ whole genome shotgun (WGS) entry which is preliminary data.</text>
</comment>
<dbReference type="PANTHER" id="PTHR30137:SF6">
    <property type="entry name" value="LUCIFERASE-LIKE MONOOXYGENASE"/>
    <property type="match status" value="1"/>
</dbReference>